<name>A0A1G7L8C3_9BACT</name>
<dbReference type="EMBL" id="LT629690">
    <property type="protein sequence ID" value="SDF45703.1"/>
    <property type="molecule type" value="Genomic_DNA"/>
</dbReference>
<evidence type="ECO:0000313" key="2">
    <source>
        <dbReference type="EMBL" id="SDF45703.1"/>
    </source>
</evidence>
<dbReference type="PANTHER" id="PTHR33121:SF15">
    <property type="entry name" value="BLUE LIGHT- AND TEMPERATURE-REGULATED ANTIREPRESSOR BLUF"/>
    <property type="match status" value="1"/>
</dbReference>
<dbReference type="PANTHER" id="PTHR33121">
    <property type="entry name" value="CYCLIC DI-GMP PHOSPHODIESTERASE PDEF"/>
    <property type="match status" value="1"/>
</dbReference>
<dbReference type="Proteomes" id="UP000182427">
    <property type="component" value="Chromosome I"/>
</dbReference>
<dbReference type="GO" id="GO:0071111">
    <property type="term" value="F:cyclic-guanylate-specific phosphodiesterase activity"/>
    <property type="evidence" value="ECO:0007669"/>
    <property type="project" value="InterPro"/>
</dbReference>
<evidence type="ECO:0000259" key="1">
    <source>
        <dbReference type="PROSITE" id="PS50883"/>
    </source>
</evidence>
<evidence type="ECO:0000313" key="3">
    <source>
        <dbReference type="Proteomes" id="UP000182427"/>
    </source>
</evidence>
<dbReference type="SMART" id="SM00052">
    <property type="entry name" value="EAL"/>
    <property type="match status" value="1"/>
</dbReference>
<organism evidence="2 3">
    <name type="scientific">Terriglobus roseus</name>
    <dbReference type="NCBI Taxonomy" id="392734"/>
    <lineage>
        <taxon>Bacteria</taxon>
        <taxon>Pseudomonadati</taxon>
        <taxon>Acidobacteriota</taxon>
        <taxon>Terriglobia</taxon>
        <taxon>Terriglobales</taxon>
        <taxon>Acidobacteriaceae</taxon>
        <taxon>Terriglobus</taxon>
    </lineage>
</organism>
<protein>
    <submittedName>
        <fullName evidence="2">EAL domain, c-di-GMP-specific phosphodiesterase class I (Or its enzymatically inactive variant)</fullName>
    </submittedName>
</protein>
<dbReference type="Gene3D" id="3.20.20.450">
    <property type="entry name" value="EAL domain"/>
    <property type="match status" value="1"/>
</dbReference>
<gene>
    <name evidence="2" type="ORF">SAMN05444167_2467</name>
</gene>
<dbReference type="InterPro" id="IPR050706">
    <property type="entry name" value="Cyclic-di-GMP_PDE-like"/>
</dbReference>
<dbReference type="OrthoDB" id="8731447at2"/>
<dbReference type="InterPro" id="IPR035919">
    <property type="entry name" value="EAL_sf"/>
</dbReference>
<sequence length="257" mass="28644">MELAFPASAEELRMSFPFSMAFQPMVNVTTGDIYAYEALVRGPQGQSAASILGRLKESEQFLFHQNCRNYAMRLATNLGITKSNAALSINFLPRAIRTPEACCAMTLTAAKSLNFPYERMIFEMTDAGRLLNTEQVRTVAREYQRNGFRIALSIDDLQSALSEKAICRQIRADILKLNMAITRNLHLHPHSQAAIASLQSICHAEEMDLIAEGVESPEEYVALLQCGIEHMQGYLFAMPGFESLPNFTLPTPVEMDA</sequence>
<reference evidence="3" key="1">
    <citation type="submission" date="2016-10" db="EMBL/GenBank/DDBJ databases">
        <authorList>
            <person name="Varghese N."/>
            <person name="Submissions S."/>
        </authorList>
    </citation>
    <scope>NUCLEOTIDE SEQUENCE [LARGE SCALE GENOMIC DNA]</scope>
    <source>
        <strain evidence="3">GAS232</strain>
    </source>
</reference>
<dbReference type="Pfam" id="PF00563">
    <property type="entry name" value="EAL"/>
    <property type="match status" value="1"/>
</dbReference>
<dbReference type="PROSITE" id="PS50883">
    <property type="entry name" value="EAL"/>
    <property type="match status" value="1"/>
</dbReference>
<feature type="domain" description="EAL" evidence="1">
    <location>
        <begin position="1"/>
        <end position="253"/>
    </location>
</feature>
<keyword evidence="3" id="KW-1185">Reference proteome</keyword>
<accession>A0A1G7L8C3</accession>
<proteinExistence type="predicted"/>
<dbReference type="AlphaFoldDB" id="A0A1G7L8C3"/>
<dbReference type="InterPro" id="IPR001633">
    <property type="entry name" value="EAL_dom"/>
</dbReference>
<dbReference type="SUPFAM" id="SSF141868">
    <property type="entry name" value="EAL domain-like"/>
    <property type="match status" value="1"/>
</dbReference>
<dbReference type="CDD" id="cd01948">
    <property type="entry name" value="EAL"/>
    <property type="match status" value="1"/>
</dbReference>